<evidence type="ECO:0000256" key="1">
    <source>
        <dbReference type="SAM" id="Phobius"/>
    </source>
</evidence>
<evidence type="ECO:0000313" key="3">
    <source>
        <dbReference type="EMBL" id="GGE40507.1"/>
    </source>
</evidence>
<dbReference type="EMBL" id="BMCP01000002">
    <property type="protein sequence ID" value="GGE40507.1"/>
    <property type="molecule type" value="Genomic_DNA"/>
</dbReference>
<dbReference type="RefSeq" id="WP_188409348.1">
    <property type="nucleotide sequence ID" value="NZ_BMCP01000002.1"/>
</dbReference>
<organism evidence="3 4">
    <name type="scientific">Agaricicola taiwanensis</name>
    <dbReference type="NCBI Taxonomy" id="591372"/>
    <lineage>
        <taxon>Bacteria</taxon>
        <taxon>Pseudomonadati</taxon>
        <taxon>Pseudomonadota</taxon>
        <taxon>Alphaproteobacteria</taxon>
        <taxon>Rhodobacterales</taxon>
        <taxon>Paracoccaceae</taxon>
        <taxon>Agaricicola</taxon>
    </lineage>
</organism>
<keyword evidence="4" id="KW-1185">Reference proteome</keyword>
<proteinExistence type="predicted"/>
<accession>A0A8J2VUU5</accession>
<feature type="chain" id="PRO_5035318842" evidence="2">
    <location>
        <begin position="28"/>
        <end position="117"/>
    </location>
</feature>
<dbReference type="Proteomes" id="UP000602745">
    <property type="component" value="Unassembled WGS sequence"/>
</dbReference>
<keyword evidence="1" id="KW-0812">Transmembrane</keyword>
<dbReference type="PROSITE" id="PS51257">
    <property type="entry name" value="PROKAR_LIPOPROTEIN"/>
    <property type="match status" value="1"/>
</dbReference>
<protein>
    <submittedName>
        <fullName evidence="3">Uncharacterized protein</fullName>
    </submittedName>
</protein>
<dbReference type="AlphaFoldDB" id="A0A8J2VUU5"/>
<feature type="transmembrane region" description="Helical" evidence="1">
    <location>
        <begin position="82"/>
        <end position="103"/>
    </location>
</feature>
<feature type="signal peptide" evidence="2">
    <location>
        <begin position="1"/>
        <end position="27"/>
    </location>
</feature>
<sequence>MITFSRIARRFIPLAAVVTVTAGLACAVADRTPAEAMPAPAYQDLTSFSVEPSKVQKAQWKLQMPHNLQNSTRDTETVTARFIGVGALALALAGAFALVLMMFDHMMRRPNGPRRNS</sequence>
<reference evidence="3" key="1">
    <citation type="journal article" date="2014" name="Int. J. Syst. Evol. Microbiol.">
        <title>Complete genome sequence of Corynebacterium casei LMG S-19264T (=DSM 44701T), isolated from a smear-ripened cheese.</title>
        <authorList>
            <consortium name="US DOE Joint Genome Institute (JGI-PGF)"/>
            <person name="Walter F."/>
            <person name="Albersmeier A."/>
            <person name="Kalinowski J."/>
            <person name="Ruckert C."/>
        </authorList>
    </citation>
    <scope>NUCLEOTIDE SEQUENCE</scope>
    <source>
        <strain evidence="3">CCM 7684</strain>
    </source>
</reference>
<evidence type="ECO:0000313" key="4">
    <source>
        <dbReference type="Proteomes" id="UP000602745"/>
    </source>
</evidence>
<keyword evidence="1" id="KW-1133">Transmembrane helix</keyword>
<reference evidence="3" key="2">
    <citation type="submission" date="2020-09" db="EMBL/GenBank/DDBJ databases">
        <authorList>
            <person name="Sun Q."/>
            <person name="Sedlacek I."/>
        </authorList>
    </citation>
    <scope>NUCLEOTIDE SEQUENCE</scope>
    <source>
        <strain evidence="3">CCM 7684</strain>
    </source>
</reference>
<gene>
    <name evidence="3" type="ORF">GCM10007276_17310</name>
</gene>
<name>A0A8J2VUU5_9RHOB</name>
<keyword evidence="2" id="KW-0732">Signal</keyword>
<evidence type="ECO:0000256" key="2">
    <source>
        <dbReference type="SAM" id="SignalP"/>
    </source>
</evidence>
<keyword evidence="1" id="KW-0472">Membrane</keyword>
<comment type="caution">
    <text evidence="3">The sequence shown here is derived from an EMBL/GenBank/DDBJ whole genome shotgun (WGS) entry which is preliminary data.</text>
</comment>